<dbReference type="Proteomes" id="UP001311232">
    <property type="component" value="Unassembled WGS sequence"/>
</dbReference>
<dbReference type="EMBL" id="JAHHUM010001185">
    <property type="protein sequence ID" value="KAK5613857.1"/>
    <property type="molecule type" value="Genomic_DNA"/>
</dbReference>
<sequence>MVEDLQSTAPKSNKGEVDPALGEGSGSPRHQVSSITPGQPYAQLRSRLPARRRSSRSQAKEAQNQDLGRMEVKVSVNGIQRIVCGVTEETTCQEVVLVLAQSLGQPGRYTLREKFKDFERCMTPDERLLETLEKYSEQAKEVQLSLQHNGPSPLDEMGRVKVGRYQPCPPLRRKDVGPKMRRSSGSLSLHRQSLPPLSTFREETEQKKDDLKKPKRKSLTLMEEAWEWLESLGKGKVYSTTSDKQNKKRTDKRGRTSLDLSLFVTKEQPEQSSKDTDRGQKISKSDLDHQTSCCIGNQTKEKSKRSKKTEELKSDLSSSICAAVTEDEKNLLRDSIICQLLCLQDLQVQITNTDRLIFDLEQKQKAKRAKEEAQDRSVAEELEQIKFWENELKAEESYEKDLQHQFLEMRAKAVECKAKLEEYKLKMLGFDFFGNLNIAQEDPEVVFKAHEKVATKMPASSKKAENLEGSSVDVNVNRKFLPKEDHSTPHALVPPNQIKERRPTGPTELREWWKRWSEAQKAQSQDEKKVIHRSELTIYLRSTKI</sequence>
<dbReference type="InterPro" id="IPR000159">
    <property type="entry name" value="RA_dom"/>
</dbReference>
<evidence type="ECO:0000256" key="1">
    <source>
        <dbReference type="SAM" id="Coils"/>
    </source>
</evidence>
<organism evidence="4 5">
    <name type="scientific">Crenichthys baileyi</name>
    <name type="common">White River springfish</name>
    <dbReference type="NCBI Taxonomy" id="28760"/>
    <lineage>
        <taxon>Eukaryota</taxon>
        <taxon>Metazoa</taxon>
        <taxon>Chordata</taxon>
        <taxon>Craniata</taxon>
        <taxon>Vertebrata</taxon>
        <taxon>Euteleostomi</taxon>
        <taxon>Actinopterygii</taxon>
        <taxon>Neopterygii</taxon>
        <taxon>Teleostei</taxon>
        <taxon>Neoteleostei</taxon>
        <taxon>Acanthomorphata</taxon>
        <taxon>Ovalentaria</taxon>
        <taxon>Atherinomorphae</taxon>
        <taxon>Cyprinodontiformes</taxon>
        <taxon>Goodeidae</taxon>
        <taxon>Crenichthys</taxon>
    </lineage>
</organism>
<feature type="region of interest" description="Disordered" evidence="2">
    <location>
        <begin position="1"/>
        <end position="67"/>
    </location>
</feature>
<dbReference type="Pfam" id="PF00788">
    <property type="entry name" value="RA"/>
    <property type="match status" value="1"/>
</dbReference>
<feature type="domain" description="Ras-associating" evidence="3">
    <location>
        <begin position="71"/>
        <end position="149"/>
    </location>
</feature>
<feature type="region of interest" description="Disordered" evidence="2">
    <location>
        <begin position="238"/>
        <end position="310"/>
    </location>
</feature>
<reference evidence="4 5" key="1">
    <citation type="submission" date="2021-06" db="EMBL/GenBank/DDBJ databases">
        <authorList>
            <person name="Palmer J.M."/>
        </authorList>
    </citation>
    <scope>NUCLEOTIDE SEQUENCE [LARGE SCALE GENOMIC DNA]</scope>
    <source>
        <strain evidence="4 5">MEX-2019</strain>
        <tissue evidence="4">Muscle</tissue>
    </source>
</reference>
<keyword evidence="1" id="KW-0175">Coiled coil</keyword>
<feature type="region of interest" description="Disordered" evidence="2">
    <location>
        <begin position="484"/>
        <end position="506"/>
    </location>
</feature>
<dbReference type="PANTHER" id="PTHR15286:SF16">
    <property type="entry name" value="RAS ASSOCIATION DOMAIN-CONTAINING PROTEIN 8"/>
    <property type="match status" value="1"/>
</dbReference>
<evidence type="ECO:0000313" key="5">
    <source>
        <dbReference type="Proteomes" id="UP001311232"/>
    </source>
</evidence>
<feature type="compositionally biased region" description="Basic and acidic residues" evidence="2">
    <location>
        <begin position="200"/>
        <end position="212"/>
    </location>
</feature>
<evidence type="ECO:0000313" key="4">
    <source>
        <dbReference type="EMBL" id="KAK5613857.1"/>
    </source>
</evidence>
<feature type="compositionally biased region" description="Polar residues" evidence="2">
    <location>
        <begin position="1"/>
        <end position="11"/>
    </location>
</feature>
<dbReference type="AlphaFoldDB" id="A0AAV9RXU0"/>
<feature type="coiled-coil region" evidence="1">
    <location>
        <begin position="343"/>
        <end position="383"/>
    </location>
</feature>
<dbReference type="InterPro" id="IPR029071">
    <property type="entry name" value="Ubiquitin-like_domsf"/>
</dbReference>
<accession>A0AAV9RXU0</accession>
<gene>
    <name evidence="4" type="ORF">CRENBAI_015168</name>
</gene>
<proteinExistence type="predicted"/>
<dbReference type="PANTHER" id="PTHR15286">
    <property type="entry name" value="RAS-ASSOCIATING DOMAIN CONTAINING PROTEIN"/>
    <property type="match status" value="1"/>
</dbReference>
<feature type="region of interest" description="Disordered" evidence="2">
    <location>
        <begin position="164"/>
        <end position="216"/>
    </location>
</feature>
<protein>
    <recommendedName>
        <fullName evidence="3">Ras-associating domain-containing protein</fullName>
    </recommendedName>
</protein>
<dbReference type="Gene3D" id="3.10.20.90">
    <property type="entry name" value="Phosphatidylinositol 3-kinase Catalytic Subunit, Chain A, domain 1"/>
    <property type="match status" value="1"/>
</dbReference>
<evidence type="ECO:0000256" key="2">
    <source>
        <dbReference type="SAM" id="MobiDB-lite"/>
    </source>
</evidence>
<evidence type="ECO:0000259" key="3">
    <source>
        <dbReference type="Pfam" id="PF00788"/>
    </source>
</evidence>
<name>A0AAV9RXU0_9TELE</name>
<feature type="compositionally biased region" description="Basic and acidic residues" evidence="2">
    <location>
        <begin position="267"/>
        <end position="289"/>
    </location>
</feature>
<dbReference type="SUPFAM" id="SSF54236">
    <property type="entry name" value="Ubiquitin-like"/>
    <property type="match status" value="1"/>
</dbReference>
<feature type="compositionally biased region" description="Polar residues" evidence="2">
    <location>
        <begin position="28"/>
        <end position="37"/>
    </location>
</feature>
<comment type="caution">
    <text evidence="4">The sequence shown here is derived from an EMBL/GenBank/DDBJ whole genome shotgun (WGS) entry which is preliminary data.</text>
</comment>
<dbReference type="InterPro" id="IPR033593">
    <property type="entry name" value="N-RASSF"/>
</dbReference>
<keyword evidence="5" id="KW-1185">Reference proteome</keyword>